<feature type="active site" description="Charge relay system" evidence="9">
    <location>
        <position position="290"/>
    </location>
</feature>
<feature type="binding site" evidence="9">
    <location>
        <position position="552"/>
    </location>
    <ligand>
        <name>Ca(2+)</name>
        <dbReference type="ChEBI" id="CHEBI:29108"/>
    </ligand>
</feature>
<feature type="binding site" evidence="9">
    <location>
        <position position="533"/>
    </location>
    <ligand>
        <name>Ca(2+)</name>
        <dbReference type="ChEBI" id="CHEBI:29108"/>
    </ligand>
</feature>
<dbReference type="GO" id="GO:0046872">
    <property type="term" value="F:metal ion binding"/>
    <property type="evidence" value="ECO:0007669"/>
    <property type="project" value="UniProtKB-UniRule"/>
</dbReference>
<organism evidence="12">
    <name type="scientific">Actinophrys sol</name>
    <dbReference type="NCBI Taxonomy" id="238771"/>
    <lineage>
        <taxon>Eukaryota</taxon>
        <taxon>Sar</taxon>
        <taxon>Stramenopiles</taxon>
        <taxon>Actinophryidae</taxon>
        <taxon>Actinophrys</taxon>
    </lineage>
</organism>
<keyword evidence="10" id="KW-0732">Signal</keyword>
<dbReference type="PROSITE" id="PS51695">
    <property type="entry name" value="SEDOLISIN"/>
    <property type="match status" value="1"/>
</dbReference>
<dbReference type="PANTHER" id="PTHR14218">
    <property type="entry name" value="PROTEASE S8 TRIPEPTIDYL PEPTIDASE I CLN2"/>
    <property type="match status" value="1"/>
</dbReference>
<dbReference type="EMBL" id="AB276124">
    <property type="protein sequence ID" value="BAF92024.1"/>
    <property type="molecule type" value="mRNA"/>
</dbReference>
<accession>A8QWY7</accession>
<feature type="binding site" evidence="9">
    <location>
        <position position="554"/>
    </location>
    <ligand>
        <name>Ca(2+)</name>
        <dbReference type="ChEBI" id="CHEBI:29108"/>
    </ligand>
</feature>
<feature type="binding site" evidence="9">
    <location>
        <position position="534"/>
    </location>
    <ligand>
        <name>Ca(2+)</name>
        <dbReference type="ChEBI" id="CHEBI:29108"/>
    </ligand>
</feature>
<evidence type="ECO:0000313" key="12">
    <source>
        <dbReference type="EMBL" id="BAF92024.1"/>
    </source>
</evidence>
<dbReference type="InterPro" id="IPR000209">
    <property type="entry name" value="Peptidase_S8/S53_dom"/>
</dbReference>
<dbReference type="GO" id="GO:0008240">
    <property type="term" value="F:tripeptidyl-peptidase activity"/>
    <property type="evidence" value="ECO:0007669"/>
    <property type="project" value="TreeGrafter"/>
</dbReference>
<dbReference type="PROSITE" id="PS00138">
    <property type="entry name" value="SUBTILASE_SER"/>
    <property type="match status" value="1"/>
</dbReference>
<keyword evidence="3 9" id="KW-0378">Hydrolase</keyword>
<evidence type="ECO:0000256" key="1">
    <source>
        <dbReference type="ARBA" id="ARBA00022670"/>
    </source>
</evidence>
<comment type="cofactor">
    <cofactor evidence="9">
        <name>Ca(2+)</name>
        <dbReference type="ChEBI" id="CHEBI:29108"/>
    </cofactor>
    <text evidence="9">Binds 1 Ca(2+) ion per subunit.</text>
</comment>
<dbReference type="InterPro" id="IPR030400">
    <property type="entry name" value="Sedolisin_dom"/>
</dbReference>
<dbReference type="Pfam" id="PF09286">
    <property type="entry name" value="Pro-kuma_activ"/>
    <property type="match status" value="1"/>
</dbReference>
<evidence type="ECO:0000256" key="2">
    <source>
        <dbReference type="ARBA" id="ARBA00022723"/>
    </source>
</evidence>
<dbReference type="Gene3D" id="3.40.50.200">
    <property type="entry name" value="Peptidase S8/S53 domain"/>
    <property type="match status" value="1"/>
</dbReference>
<evidence type="ECO:0000256" key="9">
    <source>
        <dbReference type="PROSITE-ProRule" id="PRU01032"/>
    </source>
</evidence>
<keyword evidence="4 9" id="KW-0720">Serine protease</keyword>
<dbReference type="Pfam" id="PF00082">
    <property type="entry name" value="Peptidase_S8"/>
    <property type="match status" value="1"/>
</dbReference>
<dbReference type="MEROPS" id="S53.003"/>
<keyword evidence="1 9" id="KW-0645">Protease</keyword>
<evidence type="ECO:0000256" key="6">
    <source>
        <dbReference type="ARBA" id="ARBA00023145"/>
    </source>
</evidence>
<dbReference type="SUPFAM" id="SSF52743">
    <property type="entry name" value="Subtilisin-like"/>
    <property type="match status" value="1"/>
</dbReference>
<dbReference type="CDD" id="cd11377">
    <property type="entry name" value="Pro-peptidase_S53"/>
    <property type="match status" value="1"/>
</dbReference>
<dbReference type="GO" id="GO:0006508">
    <property type="term" value="P:proteolysis"/>
    <property type="evidence" value="ECO:0007669"/>
    <property type="project" value="UniProtKB-KW"/>
</dbReference>
<evidence type="ECO:0000256" key="8">
    <source>
        <dbReference type="ARBA" id="ARBA00023619"/>
    </source>
</evidence>
<keyword evidence="5 9" id="KW-0106">Calcium</keyword>
<dbReference type="AlphaFoldDB" id="A8QWY7"/>
<dbReference type="SMART" id="SM00944">
    <property type="entry name" value="Pro-kuma_activ"/>
    <property type="match status" value="1"/>
</dbReference>
<dbReference type="GO" id="GO:0004252">
    <property type="term" value="F:serine-type endopeptidase activity"/>
    <property type="evidence" value="ECO:0007669"/>
    <property type="project" value="UniProtKB-UniRule"/>
</dbReference>
<name>A8QWY7_9STRA</name>
<evidence type="ECO:0000259" key="11">
    <source>
        <dbReference type="PROSITE" id="PS51695"/>
    </source>
</evidence>
<dbReference type="PANTHER" id="PTHR14218:SF15">
    <property type="entry name" value="TRIPEPTIDYL-PEPTIDASE 1"/>
    <property type="match status" value="1"/>
</dbReference>
<comment type="catalytic activity">
    <reaction evidence="7">
        <text>Hydrolysis of proteins with broad specificity for peptide bonds, and a preference for a large uncharged residue in P1. Hydrolyzes peptide amides.</text>
        <dbReference type="EC" id="3.4.21.62"/>
    </reaction>
</comment>
<dbReference type="InterPro" id="IPR023828">
    <property type="entry name" value="Peptidase_S8_Ser-AS"/>
</dbReference>
<keyword evidence="2 9" id="KW-0479">Metal-binding</keyword>
<dbReference type="SUPFAM" id="SSF54897">
    <property type="entry name" value="Protease propeptides/inhibitors"/>
    <property type="match status" value="1"/>
</dbReference>
<dbReference type="InterPro" id="IPR015366">
    <property type="entry name" value="S53_propep"/>
</dbReference>
<sequence length="574" mass="62234">MRQLQVLLIALCAIVATATNFGKRVRMEPDVSIFSAPNWAIGERVTDQDMITLRFVLRHESHKVAEFEELLLDISNPKSSNYGKWLTIEQVTEKLAPPDRNLFLVKEFLSSFGVTDVIVNSYRDMIRVEIPATLAEKMFETIMHKFQFVDSDITVIRVSQPYSLPEDIAEVVSFVDDLIRLPRFDTQKLTSITEEEALATSSWTSCGSSYSSYTNPAVLQERYGYPTLTSAASGNSMAVVEFQNQYYDTTDLQKFSSQCGIDTVTVSADIGTNDDSYCTGGFGLLSRCIESLLDIEYIGAVAQPIPLTVYYYSSYSLLDWIEDVSNDASAPLVQSVSYGNDEAQQTSNDYMYSCNTYFMTVGARGISILFASGDQGVWGREGTTGNVFHPDFPAGSPYITAVGGTDFVTKSTVGDETAWSAGGGGFSNTFPIPSYQSEAVASFKANSTSLPSSSYYNNSGRGYPDVSALAGQVNPYFISYKGGSFTAVAGTSAACPVVAGIFAQLNDIRLQAGKSSLGFLNQFIYQNADAFNDVTSGTNDDSESAGFTAIAGWDAATGMGTPNFDKLSALVASI</sequence>
<evidence type="ECO:0000256" key="5">
    <source>
        <dbReference type="ARBA" id="ARBA00022837"/>
    </source>
</evidence>
<feature type="domain" description="Peptidase S53" evidence="11">
    <location>
        <begin position="213"/>
        <end position="574"/>
    </location>
</feature>
<dbReference type="EC" id="3.4.21.62" evidence="8"/>
<feature type="active site" description="Charge relay system" evidence="9">
    <location>
        <position position="492"/>
    </location>
</feature>
<evidence type="ECO:0000256" key="3">
    <source>
        <dbReference type="ARBA" id="ARBA00022801"/>
    </source>
</evidence>
<dbReference type="CDD" id="cd04056">
    <property type="entry name" value="Peptidases_S53"/>
    <property type="match status" value="1"/>
</dbReference>
<feature type="chain" id="PRO_5002727666" description="subtilisin" evidence="10">
    <location>
        <begin position="19"/>
        <end position="574"/>
    </location>
</feature>
<protein>
    <recommendedName>
        <fullName evidence="8">subtilisin</fullName>
        <ecNumber evidence="8">3.4.21.62</ecNumber>
    </recommendedName>
</protein>
<proteinExistence type="evidence at transcript level"/>
<evidence type="ECO:0000256" key="4">
    <source>
        <dbReference type="ARBA" id="ARBA00022825"/>
    </source>
</evidence>
<feature type="signal peptide" evidence="10">
    <location>
        <begin position="1"/>
        <end position="18"/>
    </location>
</feature>
<evidence type="ECO:0000256" key="10">
    <source>
        <dbReference type="SAM" id="SignalP"/>
    </source>
</evidence>
<dbReference type="InterPro" id="IPR050819">
    <property type="entry name" value="Tripeptidyl-peptidase_I"/>
</dbReference>
<reference evidence="12" key="1">
    <citation type="submission" date="2006-10" db="EMBL/GenBank/DDBJ databases">
        <title>cDNA cloning and cellular localization of a sedolisin-like peptidase in the heliozoon Actinophrys sol.</title>
        <authorList>
            <person name="Kakuta S."/>
            <person name="Miyauchi H."/>
            <person name="Omura G."/>
            <person name="Sakamoto H."/>
            <person name="Suzaki T."/>
        </authorList>
    </citation>
    <scope>NUCLEOTIDE SEQUENCE</scope>
</reference>
<dbReference type="InterPro" id="IPR036852">
    <property type="entry name" value="Peptidase_S8/S53_dom_sf"/>
</dbReference>
<feature type="active site" description="Charge relay system" evidence="9">
    <location>
        <position position="294"/>
    </location>
</feature>
<keyword evidence="6" id="KW-0865">Zymogen</keyword>
<evidence type="ECO:0000256" key="7">
    <source>
        <dbReference type="ARBA" id="ARBA00023529"/>
    </source>
</evidence>